<dbReference type="Pfam" id="PF00296">
    <property type="entry name" value="Bac_luciferase"/>
    <property type="match status" value="1"/>
</dbReference>
<dbReference type="Proteomes" id="UP000033393">
    <property type="component" value="Unassembled WGS sequence"/>
</dbReference>
<dbReference type="EMBL" id="JYJG01000470">
    <property type="protein sequence ID" value="KJK34183.1"/>
    <property type="molecule type" value="Genomic_DNA"/>
</dbReference>
<dbReference type="AlphaFoldDB" id="A0A0F0GGT6"/>
<gene>
    <name evidence="2" type="ORF">UK23_43935</name>
</gene>
<keyword evidence="3" id="KW-1185">Reference proteome</keyword>
<evidence type="ECO:0000313" key="2">
    <source>
        <dbReference type="EMBL" id="KJK34183.1"/>
    </source>
</evidence>
<dbReference type="OrthoDB" id="5175259at2"/>
<dbReference type="InterPro" id="IPR036661">
    <property type="entry name" value="Luciferase-like_sf"/>
</dbReference>
<comment type="caution">
    <text evidence="2">The sequence shown here is derived from an EMBL/GenBank/DDBJ whole genome shotgun (WGS) entry which is preliminary data.</text>
</comment>
<name>A0A0F0GGT6_LENAE</name>
<dbReference type="RefSeq" id="WP_045317772.1">
    <property type="nucleotide sequence ID" value="NZ_JYJG01000470.1"/>
</dbReference>
<dbReference type="InterPro" id="IPR011251">
    <property type="entry name" value="Luciferase-like_dom"/>
</dbReference>
<dbReference type="Gene3D" id="3.20.20.30">
    <property type="entry name" value="Luciferase-like domain"/>
    <property type="match status" value="1"/>
</dbReference>
<evidence type="ECO:0000259" key="1">
    <source>
        <dbReference type="Pfam" id="PF00296"/>
    </source>
</evidence>
<proteinExistence type="predicted"/>
<accession>A0A0F0GGT6</accession>
<protein>
    <recommendedName>
        <fullName evidence="1">Luciferase-like domain-containing protein</fullName>
    </recommendedName>
</protein>
<feature type="non-terminal residue" evidence="2">
    <location>
        <position position="81"/>
    </location>
</feature>
<feature type="domain" description="Luciferase-like" evidence="1">
    <location>
        <begin position="16"/>
        <end position="80"/>
    </location>
</feature>
<reference evidence="2 3" key="1">
    <citation type="submission" date="2015-02" db="EMBL/GenBank/DDBJ databases">
        <authorList>
            <person name="Ju K.-S."/>
            <person name="Doroghazi J.R."/>
            <person name="Metcalf W."/>
        </authorList>
    </citation>
    <scope>NUCLEOTIDE SEQUENCE [LARGE SCALE GENOMIC DNA]</scope>
    <source>
        <strain evidence="2 3">NRRL B-16140</strain>
    </source>
</reference>
<sequence length="81" mass="8801">MRYAIYVPNFGASLGDPSVLVSLAVAAESAGWDGFFLWDHVVRPDETVLADPWVTLGAVAARTSSIRLGPMVTSLGRRRPW</sequence>
<organism evidence="2 3">
    <name type="scientific">Lentzea aerocolonigenes</name>
    <name type="common">Lechevalieria aerocolonigenes</name>
    <name type="synonym">Saccharothrix aerocolonigenes</name>
    <dbReference type="NCBI Taxonomy" id="68170"/>
    <lineage>
        <taxon>Bacteria</taxon>
        <taxon>Bacillati</taxon>
        <taxon>Actinomycetota</taxon>
        <taxon>Actinomycetes</taxon>
        <taxon>Pseudonocardiales</taxon>
        <taxon>Pseudonocardiaceae</taxon>
        <taxon>Lentzea</taxon>
    </lineage>
</organism>
<dbReference type="SUPFAM" id="SSF51679">
    <property type="entry name" value="Bacterial luciferase-like"/>
    <property type="match status" value="1"/>
</dbReference>
<dbReference type="GO" id="GO:0016705">
    <property type="term" value="F:oxidoreductase activity, acting on paired donors, with incorporation or reduction of molecular oxygen"/>
    <property type="evidence" value="ECO:0007669"/>
    <property type="project" value="InterPro"/>
</dbReference>
<evidence type="ECO:0000313" key="3">
    <source>
        <dbReference type="Proteomes" id="UP000033393"/>
    </source>
</evidence>
<dbReference type="eggNOG" id="COG2141">
    <property type="taxonomic scope" value="Bacteria"/>
</dbReference>